<dbReference type="AlphaFoldDB" id="A0A5M3MMX6"/>
<feature type="compositionally biased region" description="Basic and acidic residues" evidence="1">
    <location>
        <begin position="269"/>
        <end position="285"/>
    </location>
</feature>
<dbReference type="OrthoDB" id="3269314at2759"/>
<accession>A0A5M3MMX6</accession>
<name>A0A5M3MMX6_CONPW</name>
<reference evidence="3" key="1">
    <citation type="journal article" date="2012" name="Science">
        <title>The Paleozoic origin of enzymatic lignin decomposition reconstructed from 31 fungal genomes.</title>
        <authorList>
            <person name="Floudas D."/>
            <person name="Binder M."/>
            <person name="Riley R."/>
            <person name="Barry K."/>
            <person name="Blanchette R.A."/>
            <person name="Henrissat B."/>
            <person name="Martinez A.T."/>
            <person name="Otillar R."/>
            <person name="Spatafora J.W."/>
            <person name="Yadav J.S."/>
            <person name="Aerts A."/>
            <person name="Benoit I."/>
            <person name="Boyd A."/>
            <person name="Carlson A."/>
            <person name="Copeland A."/>
            <person name="Coutinho P.M."/>
            <person name="de Vries R.P."/>
            <person name="Ferreira P."/>
            <person name="Findley K."/>
            <person name="Foster B."/>
            <person name="Gaskell J."/>
            <person name="Glotzer D."/>
            <person name="Gorecki P."/>
            <person name="Heitman J."/>
            <person name="Hesse C."/>
            <person name="Hori C."/>
            <person name="Igarashi K."/>
            <person name="Jurgens J.A."/>
            <person name="Kallen N."/>
            <person name="Kersten P."/>
            <person name="Kohler A."/>
            <person name="Kuees U."/>
            <person name="Kumar T.K.A."/>
            <person name="Kuo A."/>
            <person name="LaButti K."/>
            <person name="Larrondo L.F."/>
            <person name="Lindquist E."/>
            <person name="Ling A."/>
            <person name="Lombard V."/>
            <person name="Lucas S."/>
            <person name="Lundell T."/>
            <person name="Martin R."/>
            <person name="McLaughlin D.J."/>
            <person name="Morgenstern I."/>
            <person name="Morin E."/>
            <person name="Murat C."/>
            <person name="Nagy L.G."/>
            <person name="Nolan M."/>
            <person name="Ohm R.A."/>
            <person name="Patyshakuliyeva A."/>
            <person name="Rokas A."/>
            <person name="Ruiz-Duenas F.J."/>
            <person name="Sabat G."/>
            <person name="Salamov A."/>
            <person name="Samejima M."/>
            <person name="Schmutz J."/>
            <person name="Slot J.C."/>
            <person name="St John F."/>
            <person name="Stenlid J."/>
            <person name="Sun H."/>
            <person name="Sun S."/>
            <person name="Syed K."/>
            <person name="Tsang A."/>
            <person name="Wiebenga A."/>
            <person name="Young D."/>
            <person name="Pisabarro A."/>
            <person name="Eastwood D.C."/>
            <person name="Martin F."/>
            <person name="Cullen D."/>
            <person name="Grigoriev I.V."/>
            <person name="Hibbett D.S."/>
        </authorList>
    </citation>
    <scope>NUCLEOTIDE SEQUENCE [LARGE SCALE GENOMIC DNA]</scope>
    <source>
        <strain evidence="3">RWD-64-598 SS2</strain>
    </source>
</reference>
<gene>
    <name evidence="2" type="ORF">CONPUDRAFT_155483</name>
</gene>
<feature type="compositionally biased region" description="Gly residues" evidence="1">
    <location>
        <begin position="94"/>
        <end position="107"/>
    </location>
</feature>
<comment type="caution">
    <text evidence="2">The sequence shown here is derived from an EMBL/GenBank/DDBJ whole genome shotgun (WGS) entry which is preliminary data.</text>
</comment>
<protein>
    <submittedName>
        <fullName evidence="2">Uncharacterized protein</fullName>
    </submittedName>
</protein>
<dbReference type="EMBL" id="JH711580">
    <property type="protein sequence ID" value="EIW80124.1"/>
    <property type="molecule type" value="Genomic_DNA"/>
</dbReference>
<feature type="compositionally biased region" description="Basic residues" evidence="1">
    <location>
        <begin position="108"/>
        <end position="125"/>
    </location>
</feature>
<feature type="compositionally biased region" description="Gly residues" evidence="1">
    <location>
        <begin position="475"/>
        <end position="492"/>
    </location>
</feature>
<dbReference type="GeneID" id="19203452"/>
<feature type="region of interest" description="Disordered" evidence="1">
    <location>
        <begin position="85"/>
        <end position="140"/>
    </location>
</feature>
<feature type="region of interest" description="Disordered" evidence="1">
    <location>
        <begin position="475"/>
        <end position="495"/>
    </location>
</feature>
<dbReference type="KEGG" id="cput:CONPUDRAFT_155483"/>
<evidence type="ECO:0000313" key="3">
    <source>
        <dbReference type="Proteomes" id="UP000053558"/>
    </source>
</evidence>
<proteinExistence type="predicted"/>
<keyword evidence="3" id="KW-1185">Reference proteome</keyword>
<evidence type="ECO:0000313" key="2">
    <source>
        <dbReference type="EMBL" id="EIW80124.1"/>
    </source>
</evidence>
<dbReference type="OMA" id="WERWPDE"/>
<organism evidence="2 3">
    <name type="scientific">Coniophora puteana (strain RWD-64-598)</name>
    <name type="common">Brown rot fungus</name>
    <dbReference type="NCBI Taxonomy" id="741705"/>
    <lineage>
        <taxon>Eukaryota</taxon>
        <taxon>Fungi</taxon>
        <taxon>Dikarya</taxon>
        <taxon>Basidiomycota</taxon>
        <taxon>Agaricomycotina</taxon>
        <taxon>Agaricomycetes</taxon>
        <taxon>Agaricomycetidae</taxon>
        <taxon>Boletales</taxon>
        <taxon>Coniophorineae</taxon>
        <taxon>Coniophoraceae</taxon>
        <taxon>Coniophora</taxon>
    </lineage>
</organism>
<evidence type="ECO:0000256" key="1">
    <source>
        <dbReference type="SAM" id="MobiDB-lite"/>
    </source>
</evidence>
<dbReference type="RefSeq" id="XP_007770383.1">
    <property type="nucleotide sequence ID" value="XM_007772193.1"/>
</dbReference>
<sequence>MGLTITDDAWERWPDEMKIRTYEDMGLYTFPVIQDQTNGQNPGLPTPSSAIEPAQDISSQIAALSNRFEARMSALEASRAAQTNGGAVESALQTGGGQKGVRGGKGGRGTHRSRGRGGVRGRGRTRTPASQNDAELRADKYDDDAEDVCTKPKDITEEATAKARKALVDLLAPAFRLVCGVSFGQQWPDPTILRINSTTEAAYVSPFFEANVDDPRNEAVTKAVAQSVWDDLSEPDSIPEILLSRRVKWSKLSLQTLAKGTFRGMRSEWRRQNDDGAARRAEVSKQRNRHYSRRVEKAENRLKACGDYAKQNDEKDASETLHQEYMSDEVSGPEDGSDETPAQWKVRMAELAGMQTSGTVFEQTSFLEVLTCEWKSEEGRTLHHTLTSIWRSSLSPKEKQNIDKVRVPSARSSSRIPERAPWNFMIYMAWVVNKRQDAHIAELYGLQHWGRWGNPVGMKILIAATESEPAVGVQEIGGGAENNGEAGEGNTGNVGEVSRAIAGTGEGSNVANSEGSA</sequence>
<feature type="region of interest" description="Disordered" evidence="1">
    <location>
        <begin position="269"/>
        <end position="296"/>
    </location>
</feature>
<dbReference type="Proteomes" id="UP000053558">
    <property type="component" value="Unassembled WGS sequence"/>
</dbReference>